<dbReference type="EMBL" id="OIVN01006171">
    <property type="protein sequence ID" value="SPD26935.1"/>
    <property type="molecule type" value="Genomic_DNA"/>
</dbReference>
<organism evidence="2">
    <name type="scientific">Fagus sylvatica</name>
    <name type="common">Beechnut</name>
    <dbReference type="NCBI Taxonomy" id="28930"/>
    <lineage>
        <taxon>Eukaryota</taxon>
        <taxon>Viridiplantae</taxon>
        <taxon>Streptophyta</taxon>
        <taxon>Embryophyta</taxon>
        <taxon>Tracheophyta</taxon>
        <taxon>Spermatophyta</taxon>
        <taxon>Magnoliopsida</taxon>
        <taxon>eudicotyledons</taxon>
        <taxon>Gunneridae</taxon>
        <taxon>Pentapetalae</taxon>
        <taxon>rosids</taxon>
        <taxon>fabids</taxon>
        <taxon>Fagales</taxon>
        <taxon>Fagaceae</taxon>
        <taxon>Fagus</taxon>
    </lineage>
</organism>
<evidence type="ECO:0000256" key="1">
    <source>
        <dbReference type="SAM" id="MobiDB-lite"/>
    </source>
</evidence>
<sequence>MKWLHDTFGVLPDDADEVIVQRYARAYILDLLRGSYFADKSEEKVHLMFLSFLEDFDAARRYSWGNAALAWWRNAKDVKDVSTQVLEQYRSEFARQHPDQITRRFISCRSGCYEMMTLCKMFNPEQELDLTIFMDLAAEAYQLAFNALEVLNELHRLDSVKRNNTDSDTGTRMSVPPTAPPRRCPCAQRPPRPSDLSTSMSVPPTEQGDATTLTETTPISSTHITSPISSSHTTFLWSNISHAIRWPILSHPVGGPTSVTHQPGGPSSTTQSSGLASATQLEDLIGDTYVGDHGRGRGIPHGRSRGTKLPQRDMIGVGGPSSATPSLPIQSGVLASATQLDDLIGDTYVGDHGRGKGRYKTVTTKYECYSEEEPNSQ</sequence>
<reference evidence="2" key="1">
    <citation type="submission" date="2018-02" db="EMBL/GenBank/DDBJ databases">
        <authorList>
            <person name="Cohen D.B."/>
            <person name="Kent A.D."/>
        </authorList>
    </citation>
    <scope>NUCLEOTIDE SEQUENCE</scope>
</reference>
<accession>A0A2N9IRE8</accession>
<feature type="compositionally biased region" description="Pro residues" evidence="1">
    <location>
        <begin position="177"/>
        <end position="193"/>
    </location>
</feature>
<dbReference type="PANTHER" id="PTHR46033">
    <property type="entry name" value="PROTEIN MAIN-LIKE 2"/>
    <property type="match status" value="1"/>
</dbReference>
<protein>
    <recommendedName>
        <fullName evidence="3">Aminotransferase-like plant mobile domain-containing protein</fullName>
    </recommendedName>
</protein>
<feature type="region of interest" description="Disordered" evidence="1">
    <location>
        <begin position="288"/>
        <end position="311"/>
    </location>
</feature>
<feature type="compositionally biased region" description="Basic residues" evidence="1">
    <location>
        <begin position="296"/>
        <end position="306"/>
    </location>
</feature>
<evidence type="ECO:0000313" key="2">
    <source>
        <dbReference type="EMBL" id="SPD26935.1"/>
    </source>
</evidence>
<gene>
    <name evidence="2" type="ORF">FSB_LOCUS54817</name>
</gene>
<dbReference type="AlphaFoldDB" id="A0A2N9IRE8"/>
<dbReference type="GO" id="GO:0010073">
    <property type="term" value="P:meristem maintenance"/>
    <property type="evidence" value="ECO:0007669"/>
    <property type="project" value="InterPro"/>
</dbReference>
<feature type="region of interest" description="Disordered" evidence="1">
    <location>
        <begin position="161"/>
        <end position="214"/>
    </location>
</feature>
<dbReference type="PANTHER" id="PTHR46033:SF8">
    <property type="entry name" value="PROTEIN MAINTENANCE OF MERISTEMS-LIKE"/>
    <property type="match status" value="1"/>
</dbReference>
<name>A0A2N9IRE8_FAGSY</name>
<feature type="compositionally biased region" description="Low complexity" evidence="1">
    <location>
        <begin position="262"/>
        <end position="274"/>
    </location>
</feature>
<proteinExistence type="predicted"/>
<evidence type="ECO:0008006" key="3">
    <source>
        <dbReference type="Google" id="ProtNLM"/>
    </source>
</evidence>
<feature type="compositionally biased region" description="Polar residues" evidence="1">
    <location>
        <begin position="195"/>
        <end position="210"/>
    </location>
</feature>
<feature type="region of interest" description="Disordered" evidence="1">
    <location>
        <begin position="254"/>
        <end position="275"/>
    </location>
</feature>
<dbReference type="InterPro" id="IPR044824">
    <property type="entry name" value="MAIN-like"/>
</dbReference>